<evidence type="ECO:0000256" key="15">
    <source>
        <dbReference type="ARBA" id="ARBA00032605"/>
    </source>
</evidence>
<evidence type="ECO:0000256" key="17">
    <source>
        <dbReference type="ARBA" id="ARBA00048623"/>
    </source>
</evidence>
<protein>
    <recommendedName>
        <fullName evidence="6">Adenosylcobinamide-GDP ribazoletransferase</fullName>
        <ecNumber evidence="5">2.7.8.26</ecNumber>
    </recommendedName>
    <alternativeName>
        <fullName evidence="16">Cobalamin synthase</fullName>
    </alternativeName>
    <alternativeName>
        <fullName evidence="15">Cobalamin-5'-phosphate synthase</fullName>
    </alternativeName>
</protein>
<evidence type="ECO:0000256" key="18">
    <source>
        <dbReference type="ARBA" id="ARBA00049504"/>
    </source>
</evidence>
<dbReference type="GO" id="GO:0005886">
    <property type="term" value="C:plasma membrane"/>
    <property type="evidence" value="ECO:0007669"/>
    <property type="project" value="UniProtKB-SubCell"/>
</dbReference>
<comment type="catalytic activity">
    <reaction evidence="17">
        <text>alpha-ribazole + adenosylcob(III)inamide-GDP = adenosylcob(III)alamin + GMP + H(+)</text>
        <dbReference type="Rhea" id="RHEA:16049"/>
        <dbReference type="ChEBI" id="CHEBI:10329"/>
        <dbReference type="ChEBI" id="CHEBI:15378"/>
        <dbReference type="ChEBI" id="CHEBI:18408"/>
        <dbReference type="ChEBI" id="CHEBI:58115"/>
        <dbReference type="ChEBI" id="CHEBI:60487"/>
        <dbReference type="EC" id="2.7.8.26"/>
    </reaction>
</comment>
<dbReference type="Pfam" id="PF02654">
    <property type="entry name" value="CobS"/>
    <property type="match status" value="1"/>
</dbReference>
<keyword evidence="11" id="KW-0460">Magnesium</keyword>
<dbReference type="HAMAP" id="MF_00719">
    <property type="entry name" value="CobS"/>
    <property type="match status" value="1"/>
</dbReference>
<evidence type="ECO:0000256" key="9">
    <source>
        <dbReference type="ARBA" id="ARBA00022679"/>
    </source>
</evidence>
<reference evidence="20" key="1">
    <citation type="journal article" date="2014" name="Front. Microbiol.">
        <title>High frequency of phylogenetically diverse reductive dehalogenase-homologous genes in deep subseafloor sedimentary metagenomes.</title>
        <authorList>
            <person name="Kawai M."/>
            <person name="Futagami T."/>
            <person name="Toyoda A."/>
            <person name="Takaki Y."/>
            <person name="Nishi S."/>
            <person name="Hori S."/>
            <person name="Arai W."/>
            <person name="Tsubouchi T."/>
            <person name="Morono Y."/>
            <person name="Uchiyama I."/>
            <person name="Ito T."/>
            <person name="Fujiyama A."/>
            <person name="Inagaki F."/>
            <person name="Takami H."/>
        </authorList>
    </citation>
    <scope>NUCLEOTIDE SEQUENCE</scope>
    <source>
        <strain evidence="20">Expedition CK06-06</strain>
    </source>
</reference>
<dbReference type="EMBL" id="BARS01051066">
    <property type="protein sequence ID" value="GAG53084.1"/>
    <property type="molecule type" value="Genomic_DNA"/>
</dbReference>
<evidence type="ECO:0000256" key="8">
    <source>
        <dbReference type="ARBA" id="ARBA00022573"/>
    </source>
</evidence>
<comment type="catalytic activity">
    <reaction evidence="18">
        <text>alpha-ribazole 5'-phosphate + adenosylcob(III)inamide-GDP = adenosylcob(III)alamin 5'-phosphate + GMP + H(+)</text>
        <dbReference type="Rhea" id="RHEA:23560"/>
        <dbReference type="ChEBI" id="CHEBI:15378"/>
        <dbReference type="ChEBI" id="CHEBI:57918"/>
        <dbReference type="ChEBI" id="CHEBI:58115"/>
        <dbReference type="ChEBI" id="CHEBI:60487"/>
        <dbReference type="ChEBI" id="CHEBI:60493"/>
        <dbReference type="EC" id="2.7.8.26"/>
    </reaction>
</comment>
<evidence type="ECO:0000256" key="4">
    <source>
        <dbReference type="ARBA" id="ARBA00010561"/>
    </source>
</evidence>
<dbReference type="PANTHER" id="PTHR34148">
    <property type="entry name" value="ADENOSYLCOBINAMIDE-GDP RIBAZOLETRANSFERASE"/>
    <property type="match status" value="1"/>
</dbReference>
<evidence type="ECO:0000256" key="6">
    <source>
        <dbReference type="ARBA" id="ARBA00015850"/>
    </source>
</evidence>
<dbReference type="EC" id="2.7.8.26" evidence="5"/>
<dbReference type="PANTHER" id="PTHR34148:SF1">
    <property type="entry name" value="ADENOSYLCOBINAMIDE-GDP RIBAZOLETRANSFERASE"/>
    <property type="match status" value="1"/>
</dbReference>
<comment type="function">
    <text evidence="14">Joins adenosylcobinamide-GDP and alpha-ribazole to generate adenosylcobalamin (Ado-cobalamin). Also synthesizes adenosylcobalamin 5'-phosphate from adenosylcobinamide-GDP and alpha-ribazole 5'-phosphate.</text>
</comment>
<evidence type="ECO:0000256" key="14">
    <source>
        <dbReference type="ARBA" id="ARBA00025228"/>
    </source>
</evidence>
<evidence type="ECO:0000256" key="5">
    <source>
        <dbReference type="ARBA" id="ARBA00013200"/>
    </source>
</evidence>
<evidence type="ECO:0000256" key="3">
    <source>
        <dbReference type="ARBA" id="ARBA00004663"/>
    </source>
</evidence>
<keyword evidence="13 19" id="KW-0472">Membrane</keyword>
<keyword evidence="9" id="KW-0808">Transferase</keyword>
<keyword evidence="10 19" id="KW-0812">Transmembrane</keyword>
<evidence type="ECO:0000256" key="19">
    <source>
        <dbReference type="SAM" id="Phobius"/>
    </source>
</evidence>
<feature type="transmembrane region" description="Helical" evidence="19">
    <location>
        <begin position="67"/>
        <end position="86"/>
    </location>
</feature>
<dbReference type="AlphaFoldDB" id="X0YB84"/>
<evidence type="ECO:0000256" key="16">
    <source>
        <dbReference type="ARBA" id="ARBA00032853"/>
    </source>
</evidence>
<evidence type="ECO:0000256" key="10">
    <source>
        <dbReference type="ARBA" id="ARBA00022692"/>
    </source>
</evidence>
<sequence length="125" mass="12874">MFDPSLPGAWLADLRLAIAFSTRLPLGRPGDRPERVRRALRLAPLAGLLVALFVAGVLVVLEGLSLPPLAAALIAVAAGFWLTGGLHEDGLADTADGLGAVATRAGRLAIMRDSRVGTFGAVALI</sequence>
<keyword evidence="8" id="KW-0169">Cobalamin biosynthesis</keyword>
<keyword evidence="12 19" id="KW-1133">Transmembrane helix</keyword>
<keyword evidence="7" id="KW-1003">Cell membrane</keyword>
<comment type="cofactor">
    <cofactor evidence="1">
        <name>Mg(2+)</name>
        <dbReference type="ChEBI" id="CHEBI:18420"/>
    </cofactor>
</comment>
<dbReference type="InterPro" id="IPR003805">
    <property type="entry name" value="CobS"/>
</dbReference>
<dbReference type="GO" id="GO:0009236">
    <property type="term" value="P:cobalamin biosynthetic process"/>
    <property type="evidence" value="ECO:0007669"/>
    <property type="project" value="UniProtKB-UniPathway"/>
</dbReference>
<evidence type="ECO:0000256" key="11">
    <source>
        <dbReference type="ARBA" id="ARBA00022842"/>
    </source>
</evidence>
<comment type="pathway">
    <text evidence="3">Cofactor biosynthesis; adenosylcobalamin biosynthesis; adenosylcobalamin from cob(II)yrinate a,c-diamide: step 7/7.</text>
</comment>
<evidence type="ECO:0000256" key="1">
    <source>
        <dbReference type="ARBA" id="ARBA00001946"/>
    </source>
</evidence>
<dbReference type="GO" id="GO:0051073">
    <property type="term" value="F:adenosylcobinamide-GDP ribazoletransferase activity"/>
    <property type="evidence" value="ECO:0007669"/>
    <property type="project" value="UniProtKB-EC"/>
</dbReference>
<evidence type="ECO:0000313" key="20">
    <source>
        <dbReference type="EMBL" id="GAG53084.1"/>
    </source>
</evidence>
<dbReference type="GO" id="GO:0008818">
    <property type="term" value="F:cobalamin 5'-phosphate synthase activity"/>
    <property type="evidence" value="ECO:0007669"/>
    <property type="project" value="InterPro"/>
</dbReference>
<feature type="transmembrane region" description="Helical" evidence="19">
    <location>
        <begin position="42"/>
        <end position="61"/>
    </location>
</feature>
<organism evidence="20">
    <name type="scientific">marine sediment metagenome</name>
    <dbReference type="NCBI Taxonomy" id="412755"/>
    <lineage>
        <taxon>unclassified sequences</taxon>
        <taxon>metagenomes</taxon>
        <taxon>ecological metagenomes</taxon>
    </lineage>
</organism>
<comment type="caution">
    <text evidence="20">The sequence shown here is derived from an EMBL/GenBank/DDBJ whole genome shotgun (WGS) entry which is preliminary data.</text>
</comment>
<evidence type="ECO:0000256" key="7">
    <source>
        <dbReference type="ARBA" id="ARBA00022475"/>
    </source>
</evidence>
<dbReference type="UniPathway" id="UPA00148">
    <property type="reaction ID" value="UER00238"/>
</dbReference>
<comment type="subcellular location">
    <subcellularLocation>
        <location evidence="2">Cell membrane</location>
        <topology evidence="2">Multi-pass membrane protein</topology>
    </subcellularLocation>
</comment>
<evidence type="ECO:0000256" key="13">
    <source>
        <dbReference type="ARBA" id="ARBA00023136"/>
    </source>
</evidence>
<comment type="similarity">
    <text evidence="4">Belongs to the CobS family.</text>
</comment>
<accession>X0YB84</accession>
<feature type="non-terminal residue" evidence="20">
    <location>
        <position position="125"/>
    </location>
</feature>
<name>X0YB84_9ZZZZ</name>
<evidence type="ECO:0000256" key="2">
    <source>
        <dbReference type="ARBA" id="ARBA00004651"/>
    </source>
</evidence>
<gene>
    <name evidence="20" type="ORF">S01H1_76119</name>
</gene>
<proteinExistence type="inferred from homology"/>
<evidence type="ECO:0000256" key="12">
    <source>
        <dbReference type="ARBA" id="ARBA00022989"/>
    </source>
</evidence>